<proteinExistence type="predicted"/>
<dbReference type="CDD" id="cd01335">
    <property type="entry name" value="Radical_SAM"/>
    <property type="match status" value="1"/>
</dbReference>
<gene>
    <name evidence="3" type="ORF">DXC81_10390</name>
</gene>
<dbReference type="SFLD" id="SFLDG01065">
    <property type="entry name" value="anaerobic_coproporphyrinogen-I"/>
    <property type="match status" value="1"/>
</dbReference>
<organism evidence="3 4">
    <name type="scientific">Collinsella tanakaei</name>
    <dbReference type="NCBI Taxonomy" id="626935"/>
    <lineage>
        <taxon>Bacteria</taxon>
        <taxon>Bacillati</taxon>
        <taxon>Actinomycetota</taxon>
        <taxon>Coriobacteriia</taxon>
        <taxon>Coriobacteriales</taxon>
        <taxon>Coriobacteriaceae</taxon>
        <taxon>Collinsella</taxon>
    </lineage>
</organism>
<dbReference type="PANTHER" id="PTHR13932:SF5">
    <property type="entry name" value="RADICAL S-ADENOSYL METHIONINE DOMAIN-CONTAINING PROTEIN 1, MITOCHONDRIAL"/>
    <property type="match status" value="1"/>
</dbReference>
<dbReference type="EMBL" id="QSRJ01000016">
    <property type="protein sequence ID" value="RGL07473.1"/>
    <property type="molecule type" value="Genomic_DNA"/>
</dbReference>
<dbReference type="NCBIfam" id="NF006385">
    <property type="entry name" value="PRK08629.1"/>
    <property type="match status" value="1"/>
</dbReference>
<dbReference type="SMART" id="SM00729">
    <property type="entry name" value="Elp3"/>
    <property type="match status" value="1"/>
</dbReference>
<dbReference type="GO" id="GO:0005737">
    <property type="term" value="C:cytoplasm"/>
    <property type="evidence" value="ECO:0007669"/>
    <property type="project" value="TreeGrafter"/>
</dbReference>
<dbReference type="PANTHER" id="PTHR13932">
    <property type="entry name" value="COPROPORPHYRINIGEN III OXIDASE"/>
    <property type="match status" value="1"/>
</dbReference>
<evidence type="ECO:0000313" key="3">
    <source>
        <dbReference type="EMBL" id="RGL07473.1"/>
    </source>
</evidence>
<dbReference type="InterPro" id="IPR034505">
    <property type="entry name" value="Coproporphyrinogen-III_oxidase"/>
</dbReference>
<feature type="domain" description="Radical SAM core" evidence="2">
    <location>
        <begin position="32"/>
        <end position="259"/>
    </location>
</feature>
<protein>
    <recommendedName>
        <fullName evidence="1">Heme chaperone HemW</fullName>
    </recommendedName>
</protein>
<dbReference type="AlphaFoldDB" id="A0A3E4QNV9"/>
<evidence type="ECO:0000256" key="1">
    <source>
        <dbReference type="ARBA" id="ARBA00017228"/>
    </source>
</evidence>
<dbReference type="GO" id="GO:0051539">
    <property type="term" value="F:4 iron, 4 sulfur cluster binding"/>
    <property type="evidence" value="ECO:0007669"/>
    <property type="project" value="TreeGrafter"/>
</dbReference>
<dbReference type="InterPro" id="IPR058240">
    <property type="entry name" value="rSAM_sf"/>
</dbReference>
<evidence type="ECO:0000313" key="4">
    <source>
        <dbReference type="Proteomes" id="UP000260943"/>
    </source>
</evidence>
<dbReference type="Pfam" id="PF04055">
    <property type="entry name" value="Radical_SAM"/>
    <property type="match status" value="1"/>
</dbReference>
<dbReference type="Gene3D" id="3.80.30.20">
    <property type="entry name" value="tm_1862 like domain"/>
    <property type="match status" value="1"/>
</dbReference>
<sequence length="454" mass="52006">MLSERLLSKTVGIGARQLFRSKGECARTLPAPEAGHEYLLYVHIPFCDVLCPYCSFTRFPFREEAARRYFEALRRELKMIHDLGYRPPSAYIGGGTPTIMMDELERTIDYMRELFPTIKEVSSETNPPHLDRERLKRLSNMVQRFSVGVQSFDNTLLKRMDRYNKYGSAEEIVERIQSVHDMFDTFNVDMIFNFPGQTPEMVSRDIDVFRTTGANQITYYPLMASPGSEKLMQTCFHGQVDYNLEKDLYNTLFDKMTAPVEKGGVGFYATDVYTFAKDRDAMIDEYVVDYGEYVAAGCGGYSFLGDDIYTNDSSLDGYCRRIEEGTMSVASHISMGHANGKRYRMGRELFGLRLDNRAWRRDFGKYIQYDMPVEYGYLAANGAFDKNNADELTLTRKGRYLVLVMMRQIFIGMNTERDRLRTLLPECERKMFADSAAKQIAAAKAADEAAGADQ</sequence>
<reference evidence="3 4" key="1">
    <citation type="submission" date="2018-08" db="EMBL/GenBank/DDBJ databases">
        <title>A genome reference for cultivated species of the human gut microbiota.</title>
        <authorList>
            <person name="Zou Y."/>
            <person name="Xue W."/>
            <person name="Luo G."/>
        </authorList>
    </citation>
    <scope>NUCLEOTIDE SEQUENCE [LARGE SCALE GENOMIC DNA]</scope>
    <source>
        <strain evidence="3 4">TF08-14</strain>
    </source>
</reference>
<accession>A0A3E4QNV9</accession>
<dbReference type="InterPro" id="IPR006638">
    <property type="entry name" value="Elp3/MiaA/NifB-like_rSAM"/>
</dbReference>
<dbReference type="GO" id="GO:0006779">
    <property type="term" value="P:porphyrin-containing compound biosynthetic process"/>
    <property type="evidence" value="ECO:0007669"/>
    <property type="project" value="TreeGrafter"/>
</dbReference>
<dbReference type="SUPFAM" id="SSF102114">
    <property type="entry name" value="Radical SAM enzymes"/>
    <property type="match status" value="1"/>
</dbReference>
<dbReference type="InterPro" id="IPR007197">
    <property type="entry name" value="rSAM"/>
</dbReference>
<dbReference type="RefSeq" id="WP_117680321.1">
    <property type="nucleotide sequence ID" value="NZ_CALJOO010000129.1"/>
</dbReference>
<dbReference type="Proteomes" id="UP000260943">
    <property type="component" value="Unassembled WGS sequence"/>
</dbReference>
<dbReference type="InterPro" id="IPR023404">
    <property type="entry name" value="rSAM_horseshoe"/>
</dbReference>
<comment type="caution">
    <text evidence="3">The sequence shown here is derived from an EMBL/GenBank/DDBJ whole genome shotgun (WGS) entry which is preliminary data.</text>
</comment>
<dbReference type="SFLD" id="SFLDS00029">
    <property type="entry name" value="Radical_SAM"/>
    <property type="match status" value="1"/>
</dbReference>
<evidence type="ECO:0000259" key="2">
    <source>
        <dbReference type="PROSITE" id="PS51918"/>
    </source>
</evidence>
<name>A0A3E4QNV9_9ACTN</name>
<dbReference type="GO" id="GO:0003824">
    <property type="term" value="F:catalytic activity"/>
    <property type="evidence" value="ECO:0007669"/>
    <property type="project" value="InterPro"/>
</dbReference>
<dbReference type="PROSITE" id="PS51918">
    <property type="entry name" value="RADICAL_SAM"/>
    <property type="match status" value="1"/>
</dbReference>